<keyword evidence="1" id="KW-0596">Phosphopantetheine</keyword>
<keyword evidence="3" id="KW-0436">Ligase</keyword>
<protein>
    <submittedName>
        <fullName evidence="5">Nonribosomal peptide synthetase</fullName>
    </submittedName>
</protein>
<dbReference type="EMBL" id="PXOG01000419">
    <property type="protein sequence ID" value="RGP58900.1"/>
    <property type="molecule type" value="Genomic_DNA"/>
</dbReference>
<evidence type="ECO:0000256" key="3">
    <source>
        <dbReference type="ARBA" id="ARBA00022598"/>
    </source>
</evidence>
<dbReference type="OrthoDB" id="416786at2759"/>
<organism evidence="5 6">
    <name type="scientific">Fusarium longipes</name>
    <dbReference type="NCBI Taxonomy" id="694270"/>
    <lineage>
        <taxon>Eukaryota</taxon>
        <taxon>Fungi</taxon>
        <taxon>Dikarya</taxon>
        <taxon>Ascomycota</taxon>
        <taxon>Pezizomycotina</taxon>
        <taxon>Sordariomycetes</taxon>
        <taxon>Hypocreomycetidae</taxon>
        <taxon>Hypocreales</taxon>
        <taxon>Nectriaceae</taxon>
        <taxon>Fusarium</taxon>
    </lineage>
</organism>
<feature type="domain" description="Carrier" evidence="4">
    <location>
        <begin position="148"/>
        <end position="224"/>
    </location>
</feature>
<evidence type="ECO:0000313" key="5">
    <source>
        <dbReference type="EMBL" id="RGP58900.1"/>
    </source>
</evidence>
<evidence type="ECO:0000256" key="1">
    <source>
        <dbReference type="ARBA" id="ARBA00022450"/>
    </source>
</evidence>
<dbReference type="Gene3D" id="3.30.559.10">
    <property type="entry name" value="Chloramphenicol acetyltransferase-like domain"/>
    <property type="match status" value="1"/>
</dbReference>
<evidence type="ECO:0000313" key="6">
    <source>
        <dbReference type="Proteomes" id="UP000266234"/>
    </source>
</evidence>
<dbReference type="InterPro" id="IPR006162">
    <property type="entry name" value="Ppantetheine_attach_site"/>
</dbReference>
<dbReference type="SUPFAM" id="SSF47336">
    <property type="entry name" value="ACP-like"/>
    <property type="match status" value="1"/>
</dbReference>
<dbReference type="Pfam" id="PF00668">
    <property type="entry name" value="Condensation"/>
    <property type="match status" value="1"/>
</dbReference>
<comment type="caution">
    <text evidence="5">The sequence shown here is derived from an EMBL/GenBank/DDBJ whole genome shotgun (WGS) entry which is preliminary data.</text>
</comment>
<dbReference type="InterPro" id="IPR001242">
    <property type="entry name" value="Condensation_dom"/>
</dbReference>
<name>A0A395RFK3_9HYPO</name>
<dbReference type="Gene3D" id="1.10.1200.10">
    <property type="entry name" value="ACP-like"/>
    <property type="match status" value="1"/>
</dbReference>
<dbReference type="GO" id="GO:0005737">
    <property type="term" value="C:cytoplasm"/>
    <property type="evidence" value="ECO:0007669"/>
    <property type="project" value="TreeGrafter"/>
</dbReference>
<dbReference type="InterPro" id="IPR009081">
    <property type="entry name" value="PP-bd_ACP"/>
</dbReference>
<dbReference type="Gene3D" id="3.30.559.30">
    <property type="entry name" value="Nonribosomal peptide synthetase, condensation domain"/>
    <property type="match status" value="1"/>
</dbReference>
<dbReference type="GO" id="GO:0044550">
    <property type="term" value="P:secondary metabolite biosynthetic process"/>
    <property type="evidence" value="ECO:0007669"/>
    <property type="project" value="TreeGrafter"/>
</dbReference>
<dbReference type="PANTHER" id="PTHR45527:SF1">
    <property type="entry name" value="FATTY ACID SYNTHASE"/>
    <property type="match status" value="1"/>
</dbReference>
<proteinExistence type="predicted"/>
<dbReference type="PROSITE" id="PS00012">
    <property type="entry name" value="PHOSPHOPANTETHEINE"/>
    <property type="match status" value="1"/>
</dbReference>
<reference evidence="5 6" key="1">
    <citation type="journal article" date="2018" name="PLoS Pathog.">
        <title>Evolution of structural diversity of trichothecenes, a family of toxins produced by plant pathogenic and entomopathogenic fungi.</title>
        <authorList>
            <person name="Proctor R.H."/>
            <person name="McCormick S.P."/>
            <person name="Kim H.S."/>
            <person name="Cardoza R.E."/>
            <person name="Stanley A.M."/>
            <person name="Lindo L."/>
            <person name="Kelly A."/>
            <person name="Brown D.W."/>
            <person name="Lee T."/>
            <person name="Vaughan M.M."/>
            <person name="Alexander N.J."/>
            <person name="Busman M."/>
            <person name="Gutierrez S."/>
        </authorList>
    </citation>
    <scope>NUCLEOTIDE SEQUENCE [LARGE SCALE GENOMIC DNA]</scope>
    <source>
        <strain evidence="5 6">NRRL 20695</strain>
    </source>
</reference>
<keyword evidence="2" id="KW-0597">Phosphoprotein</keyword>
<dbReference type="GO" id="GO:0043041">
    <property type="term" value="P:amino acid activation for nonribosomal peptide biosynthetic process"/>
    <property type="evidence" value="ECO:0007669"/>
    <property type="project" value="TreeGrafter"/>
</dbReference>
<dbReference type="GO" id="GO:0016874">
    <property type="term" value="F:ligase activity"/>
    <property type="evidence" value="ECO:0007669"/>
    <property type="project" value="UniProtKB-KW"/>
</dbReference>
<evidence type="ECO:0000256" key="2">
    <source>
        <dbReference type="ARBA" id="ARBA00022553"/>
    </source>
</evidence>
<gene>
    <name evidence="5" type="ORF">FLONG3_11345</name>
</gene>
<dbReference type="AlphaFoldDB" id="A0A395RFK3"/>
<accession>A0A395RFK3</accession>
<evidence type="ECO:0000259" key="4">
    <source>
        <dbReference type="PROSITE" id="PS50075"/>
    </source>
</evidence>
<dbReference type="GO" id="GO:0031177">
    <property type="term" value="F:phosphopantetheine binding"/>
    <property type="evidence" value="ECO:0007669"/>
    <property type="project" value="TreeGrafter"/>
</dbReference>
<dbReference type="Proteomes" id="UP000266234">
    <property type="component" value="Unassembled WGS sequence"/>
</dbReference>
<keyword evidence="6" id="KW-1185">Reference proteome</keyword>
<sequence>MFDIREFQHYPLRRAQSAAKIDGKDLFNTLFILQKSPVSSEPAKSLLLTSVEGSSSTEYPLCIEAEAVSDSLVWRLALQPHCAWDGGPRSLFATLDSVMSFMLKPNAPETLSFGENGVSICGTPLVTLPEYIMLQDVSNDQSSRDETIEWDQVERGIREALHQVSGVPISSIKLSDNLYHLGLDSINAIKVSSLLRSAGINLRPQDLIKCPSISEMAREAGTRQQTPSRTLETAEEWVPPVDIDVNKLLADNGIDNGNAEVLPALPMQVYMLTAWKTFAGSVFFPEFPCRIKTSASSSEIDQAWGKLVSEIPLLRTCFVPTQSSIVPFVQIILKKIDMPLSSMFKSEERSNYCVRPLVEANIVQEGKNQWLLRLKLHHALYDGVSLPALLQRLSELLHGTVAIENKGLSQWKQFTIRHTADTARLTRREFWTEYLKDSPAIPIVTNAEVDVKTRTSHFERSAIPDISRIQALASQSGVSFQSLFLSAYARASAKENSVSDVVFGIYLANRAAGENLPRTYPTLNLVPIRVNSPVDRPLMVVAADIQRDIHKITSDGRAEVGLWEIKQWTGVGITSFVNFLTLPNDNDPIGNPITVLSERDIDIAVNDCIADLSRVPSWESNLRNEIPVSHLVVVTK</sequence>
<dbReference type="SUPFAM" id="SSF52777">
    <property type="entry name" value="CoA-dependent acyltransferases"/>
    <property type="match status" value="3"/>
</dbReference>
<dbReference type="STRING" id="694270.A0A395RFK3"/>
<dbReference type="Pfam" id="PF00550">
    <property type="entry name" value="PP-binding"/>
    <property type="match status" value="1"/>
</dbReference>
<dbReference type="InterPro" id="IPR023213">
    <property type="entry name" value="CAT-like_dom_sf"/>
</dbReference>
<dbReference type="PROSITE" id="PS50075">
    <property type="entry name" value="CARRIER"/>
    <property type="match status" value="1"/>
</dbReference>
<dbReference type="PANTHER" id="PTHR45527">
    <property type="entry name" value="NONRIBOSOMAL PEPTIDE SYNTHETASE"/>
    <property type="match status" value="1"/>
</dbReference>
<dbReference type="InterPro" id="IPR036736">
    <property type="entry name" value="ACP-like_sf"/>
</dbReference>